<accession>A0A8H3JAD6</accession>
<feature type="compositionally biased region" description="Low complexity" evidence="1">
    <location>
        <begin position="248"/>
        <end position="264"/>
    </location>
</feature>
<feature type="compositionally biased region" description="Pro residues" evidence="1">
    <location>
        <begin position="289"/>
        <end position="304"/>
    </location>
</feature>
<dbReference type="EMBL" id="CAJPDR010001169">
    <property type="protein sequence ID" value="CAF9943676.1"/>
    <property type="molecule type" value="Genomic_DNA"/>
</dbReference>
<dbReference type="AlphaFoldDB" id="A0A8H3JAD6"/>
<name>A0A8H3JAD6_9LECA</name>
<protein>
    <submittedName>
        <fullName evidence="2">Uncharacterized protein</fullName>
    </submittedName>
</protein>
<evidence type="ECO:0000256" key="1">
    <source>
        <dbReference type="SAM" id="MobiDB-lite"/>
    </source>
</evidence>
<evidence type="ECO:0000313" key="3">
    <source>
        <dbReference type="Proteomes" id="UP000664203"/>
    </source>
</evidence>
<evidence type="ECO:0000313" key="2">
    <source>
        <dbReference type="EMBL" id="CAF9943676.1"/>
    </source>
</evidence>
<feature type="region of interest" description="Disordered" evidence="1">
    <location>
        <begin position="487"/>
        <end position="523"/>
    </location>
</feature>
<organism evidence="2 3">
    <name type="scientific">Alectoria fallacina</name>
    <dbReference type="NCBI Taxonomy" id="1903189"/>
    <lineage>
        <taxon>Eukaryota</taxon>
        <taxon>Fungi</taxon>
        <taxon>Dikarya</taxon>
        <taxon>Ascomycota</taxon>
        <taxon>Pezizomycotina</taxon>
        <taxon>Lecanoromycetes</taxon>
        <taxon>OSLEUM clade</taxon>
        <taxon>Lecanoromycetidae</taxon>
        <taxon>Lecanorales</taxon>
        <taxon>Lecanorineae</taxon>
        <taxon>Parmeliaceae</taxon>
        <taxon>Alectoria</taxon>
    </lineage>
</organism>
<feature type="compositionally biased region" description="Gly residues" evidence="1">
    <location>
        <begin position="492"/>
        <end position="523"/>
    </location>
</feature>
<dbReference type="OrthoDB" id="4354287at2759"/>
<reference evidence="2" key="1">
    <citation type="submission" date="2021-03" db="EMBL/GenBank/DDBJ databases">
        <authorList>
            <person name="Tagirdzhanova G."/>
        </authorList>
    </citation>
    <scope>NUCLEOTIDE SEQUENCE</scope>
</reference>
<sequence>MAVILELGPGETFLFDTPGGTTTNNLPEGLKDLEEGVGQGRPIQAIYSLNFGWNGAYILAARTVNGPVIRTQNLPPQLDSWLIDPVTHTCKRDIASLTVELGPKGSFYARDKDSYRWHNLPDALEEAIQQQLCPAGWTAKPDFLVLGADGAFIYSNNRGGRSHALGNYPKLQELIVGLQRANVGGLTGLALVQWVSMSIYRPGHFIALLNSGHHIAELPPDSFQALNSMAVSLPVRNTTPQQPQKRAVSSPIMQQQPSPPIVQQAYPPLTTPTSPSAMIHPAMPIRKPVSPPMASPPMQPPRPQPNHLVSSPIPQADPARPAPHHLTSAPIPHAQPTARPMSMQVPPVQANVKHRLSSANFKAAGHLASIFNRATGGGHGENNYNSNSSSNSYSNTSNTNNNTYIVGGDSGKAPAPTYLVPGDSGTAPVYGGPGDSGTAPAYTTAGDSGTIVPAGDSGSIVPAGGDSGSAVSAGDSGIASTVLNSITPSTGGDSGTGSGFWSGLFSGGGDSGGGGGWGGDSGC</sequence>
<feature type="compositionally biased region" description="Low complexity" evidence="1">
    <location>
        <begin position="382"/>
        <end position="402"/>
    </location>
</feature>
<gene>
    <name evidence="2" type="ORF">ALECFALPRED_000926</name>
</gene>
<comment type="caution">
    <text evidence="2">The sequence shown here is derived from an EMBL/GenBank/DDBJ whole genome shotgun (WGS) entry which is preliminary data.</text>
</comment>
<feature type="region of interest" description="Disordered" evidence="1">
    <location>
        <begin position="237"/>
        <end position="344"/>
    </location>
</feature>
<keyword evidence="3" id="KW-1185">Reference proteome</keyword>
<feature type="region of interest" description="Disordered" evidence="1">
    <location>
        <begin position="381"/>
        <end position="402"/>
    </location>
</feature>
<proteinExistence type="predicted"/>
<dbReference type="Proteomes" id="UP000664203">
    <property type="component" value="Unassembled WGS sequence"/>
</dbReference>